<organism evidence="1 2">
    <name type="scientific">Streptomyces boetiae</name>
    <dbReference type="NCBI Taxonomy" id="3075541"/>
    <lineage>
        <taxon>Bacteria</taxon>
        <taxon>Bacillati</taxon>
        <taxon>Actinomycetota</taxon>
        <taxon>Actinomycetes</taxon>
        <taxon>Kitasatosporales</taxon>
        <taxon>Streptomycetaceae</taxon>
        <taxon>Streptomyces</taxon>
    </lineage>
</organism>
<dbReference type="RefSeq" id="WP_311632480.1">
    <property type="nucleotide sequence ID" value="NZ_JAVREN010000039.1"/>
</dbReference>
<evidence type="ECO:0008006" key="3">
    <source>
        <dbReference type="Google" id="ProtNLM"/>
    </source>
</evidence>
<keyword evidence="2" id="KW-1185">Reference proteome</keyword>
<gene>
    <name evidence="1" type="ORF">RM780_21535</name>
</gene>
<protein>
    <recommendedName>
        <fullName evidence="3">DUF4267 domain-containing protein</fullName>
    </recommendedName>
</protein>
<accession>A0ABU2LD63</accession>
<proteinExistence type="predicted"/>
<dbReference type="Proteomes" id="UP001183388">
    <property type="component" value="Unassembled WGS sequence"/>
</dbReference>
<evidence type="ECO:0000313" key="2">
    <source>
        <dbReference type="Proteomes" id="UP001183388"/>
    </source>
</evidence>
<evidence type="ECO:0000313" key="1">
    <source>
        <dbReference type="EMBL" id="MDT0309519.1"/>
    </source>
</evidence>
<reference evidence="2" key="1">
    <citation type="submission" date="2023-07" db="EMBL/GenBank/DDBJ databases">
        <title>30 novel species of actinomycetes from the DSMZ collection.</title>
        <authorList>
            <person name="Nouioui I."/>
        </authorList>
    </citation>
    <scope>NUCLEOTIDE SEQUENCE [LARGE SCALE GENOMIC DNA]</scope>
    <source>
        <strain evidence="2">DSM 44917</strain>
    </source>
</reference>
<name>A0ABU2LD63_9ACTN</name>
<sequence>MRTRLLRTVGAATALYGLAVAARPGLLARPSGLGDGAAVRAAVRPLAWRDAASGLALALAPQGPALRTAAAVRLASDLGDAALLGGTLPAGRARRAGAVAVSAAWAALSVAGLLLPETDRTEAGTRVLRRDGRSPGHA</sequence>
<dbReference type="EMBL" id="JAVREN010000039">
    <property type="protein sequence ID" value="MDT0309519.1"/>
    <property type="molecule type" value="Genomic_DNA"/>
</dbReference>
<comment type="caution">
    <text evidence="1">The sequence shown here is derived from an EMBL/GenBank/DDBJ whole genome shotgun (WGS) entry which is preliminary data.</text>
</comment>